<evidence type="ECO:0000313" key="9">
    <source>
        <dbReference type="Proteomes" id="UP000235584"/>
    </source>
</evidence>
<dbReference type="RefSeq" id="WP_102245462.1">
    <property type="nucleotide sequence ID" value="NZ_CP025704.1"/>
</dbReference>
<evidence type="ECO:0000259" key="7">
    <source>
        <dbReference type="Pfam" id="PF09851"/>
    </source>
</evidence>
<protein>
    <submittedName>
        <fullName evidence="8">Uncharacterized protein</fullName>
    </submittedName>
</protein>
<keyword evidence="9" id="KW-1185">Reference proteome</keyword>
<dbReference type="GO" id="GO:0005886">
    <property type="term" value="C:plasma membrane"/>
    <property type="evidence" value="ECO:0007669"/>
    <property type="project" value="UniProtKB-SubCell"/>
</dbReference>
<evidence type="ECO:0000256" key="5">
    <source>
        <dbReference type="ARBA" id="ARBA00023136"/>
    </source>
</evidence>
<evidence type="ECO:0000256" key="3">
    <source>
        <dbReference type="ARBA" id="ARBA00022692"/>
    </source>
</evidence>
<comment type="subcellular location">
    <subcellularLocation>
        <location evidence="1">Cell membrane</location>
        <topology evidence="1">Multi-pass membrane protein</topology>
    </subcellularLocation>
</comment>
<gene>
    <name evidence="8" type="ORF">C0V70_06735</name>
</gene>
<name>A0A2K9NZS4_BACTC</name>
<dbReference type="EMBL" id="CP025704">
    <property type="protein sequence ID" value="AUO00175.1"/>
    <property type="molecule type" value="Genomic_DNA"/>
</dbReference>
<accession>A0A2K9NZS4</accession>
<dbReference type="InterPro" id="IPR018649">
    <property type="entry name" value="SHOCT"/>
</dbReference>
<dbReference type="OrthoDB" id="9793824at2"/>
<dbReference type="Pfam" id="PF06271">
    <property type="entry name" value="RDD"/>
    <property type="match status" value="1"/>
</dbReference>
<keyword evidence="5" id="KW-0472">Membrane</keyword>
<evidence type="ECO:0000313" key="8">
    <source>
        <dbReference type="EMBL" id="AUO00175.1"/>
    </source>
</evidence>
<evidence type="ECO:0000259" key="6">
    <source>
        <dbReference type="Pfam" id="PF06271"/>
    </source>
</evidence>
<evidence type="ECO:0000256" key="1">
    <source>
        <dbReference type="ARBA" id="ARBA00004651"/>
    </source>
</evidence>
<dbReference type="KEGG" id="bsto:C0V70_06735"/>
<dbReference type="PANTHER" id="PTHR36115:SF4">
    <property type="entry name" value="MEMBRANE PROTEIN"/>
    <property type="match status" value="1"/>
</dbReference>
<organism evidence="8 9">
    <name type="scientific">Bacteriovorax stolpii</name>
    <name type="common">Bdellovibrio stolpii</name>
    <dbReference type="NCBI Taxonomy" id="960"/>
    <lineage>
        <taxon>Bacteria</taxon>
        <taxon>Pseudomonadati</taxon>
        <taxon>Bdellovibrionota</taxon>
        <taxon>Bacteriovoracia</taxon>
        <taxon>Bacteriovoracales</taxon>
        <taxon>Bacteriovoracaceae</taxon>
        <taxon>Bacteriovorax</taxon>
    </lineage>
</organism>
<proteinExistence type="predicted"/>
<sequence>MTYSGFWRRFGAVCIDGFILWIVYMILMIVPFFPQVLWIIISTYYHVAFETSPLRATPGKALLGIAVIKPDGRKLTIKDSIIRHLMSFISSALLCAGYFMALFTEKSQTLHDIVADTIVVKEKFAENDFWQIFVAQSKIIFATDKHSDIHVEKKFDGQSLEELYSLYQKGILTEEEYNRKKEEYLSRI</sequence>
<feature type="domain" description="SHOCT" evidence="7">
    <location>
        <begin position="159"/>
        <end position="184"/>
    </location>
</feature>
<dbReference type="InterPro" id="IPR010432">
    <property type="entry name" value="RDD"/>
</dbReference>
<evidence type="ECO:0000256" key="2">
    <source>
        <dbReference type="ARBA" id="ARBA00022475"/>
    </source>
</evidence>
<evidence type="ECO:0000256" key="4">
    <source>
        <dbReference type="ARBA" id="ARBA00022989"/>
    </source>
</evidence>
<dbReference type="AlphaFoldDB" id="A0A2K9NZS4"/>
<dbReference type="PANTHER" id="PTHR36115">
    <property type="entry name" value="PROLINE-RICH ANTIGEN HOMOLOG-RELATED"/>
    <property type="match status" value="1"/>
</dbReference>
<keyword evidence="3" id="KW-0812">Transmembrane</keyword>
<feature type="domain" description="RDD" evidence="6">
    <location>
        <begin position="3"/>
        <end position="115"/>
    </location>
</feature>
<dbReference type="InterPro" id="IPR051791">
    <property type="entry name" value="Pra-immunoreactive"/>
</dbReference>
<dbReference type="Pfam" id="PF09851">
    <property type="entry name" value="SHOCT"/>
    <property type="match status" value="1"/>
</dbReference>
<keyword evidence="2" id="KW-1003">Cell membrane</keyword>
<reference evidence="8 9" key="1">
    <citation type="submission" date="2018-01" db="EMBL/GenBank/DDBJ databases">
        <title>Complete genome sequence of Bacteriovorax stolpii DSM12778.</title>
        <authorList>
            <person name="Tang B."/>
            <person name="Chang J."/>
        </authorList>
    </citation>
    <scope>NUCLEOTIDE SEQUENCE [LARGE SCALE GENOMIC DNA]</scope>
    <source>
        <strain evidence="8 9">DSM 12778</strain>
    </source>
</reference>
<keyword evidence="4" id="KW-1133">Transmembrane helix</keyword>
<dbReference type="Proteomes" id="UP000235584">
    <property type="component" value="Chromosome"/>
</dbReference>